<evidence type="ECO:0008006" key="3">
    <source>
        <dbReference type="Google" id="ProtNLM"/>
    </source>
</evidence>
<protein>
    <recommendedName>
        <fullName evidence="3">Lipoprotein</fullName>
    </recommendedName>
</protein>
<evidence type="ECO:0000313" key="2">
    <source>
        <dbReference type="Proteomes" id="UP000013270"/>
    </source>
</evidence>
<evidence type="ECO:0000313" key="1">
    <source>
        <dbReference type="EMBL" id="ENV20862.1"/>
    </source>
</evidence>
<dbReference type="PROSITE" id="PS51257">
    <property type="entry name" value="PROKAR_LIPOPROTEIN"/>
    <property type="match status" value="1"/>
</dbReference>
<dbReference type="PATRIC" id="fig|1217651.3.peg.2955"/>
<dbReference type="EMBL" id="APPK01000045">
    <property type="protein sequence ID" value="ENV20862.1"/>
    <property type="molecule type" value="Genomic_DNA"/>
</dbReference>
<name>N8X8V3_ACIBZ</name>
<dbReference type="Proteomes" id="UP000013270">
    <property type="component" value="Unassembled WGS sequence"/>
</dbReference>
<reference evidence="1 2" key="1">
    <citation type="submission" date="2013-02" db="EMBL/GenBank/DDBJ databases">
        <title>The Genome Sequence of Acinetobacter bereziniae NIPH 3.</title>
        <authorList>
            <consortium name="The Broad Institute Genome Sequencing Platform"/>
            <consortium name="The Broad Institute Genome Sequencing Center for Infectious Disease"/>
            <person name="Cerqueira G."/>
            <person name="Feldgarden M."/>
            <person name="Courvalin P."/>
            <person name="Perichon B."/>
            <person name="Grillot-Courvalin C."/>
            <person name="Clermont D."/>
            <person name="Rocha E."/>
            <person name="Yoon E.-J."/>
            <person name="Nemec A."/>
            <person name="Walker B."/>
            <person name="Young S.K."/>
            <person name="Zeng Q."/>
            <person name="Gargeya S."/>
            <person name="Fitzgerald M."/>
            <person name="Haas B."/>
            <person name="Abouelleil A."/>
            <person name="Alvarado L."/>
            <person name="Arachchi H.M."/>
            <person name="Berlin A.M."/>
            <person name="Chapman S.B."/>
            <person name="Dewar J."/>
            <person name="Goldberg J."/>
            <person name="Griggs A."/>
            <person name="Gujja S."/>
            <person name="Hansen M."/>
            <person name="Howarth C."/>
            <person name="Imamovic A."/>
            <person name="Larimer J."/>
            <person name="McCowan C."/>
            <person name="Murphy C."/>
            <person name="Neiman D."/>
            <person name="Pearson M."/>
            <person name="Priest M."/>
            <person name="Roberts A."/>
            <person name="Saif S."/>
            <person name="Shea T."/>
            <person name="Sisk P."/>
            <person name="Sykes S."/>
            <person name="Wortman J."/>
            <person name="Nusbaum C."/>
            <person name="Birren B."/>
        </authorList>
    </citation>
    <scope>NUCLEOTIDE SEQUENCE [LARGE SCALE GENOMIC DNA]</scope>
    <source>
        <strain evidence="1 2">NIPH 3</strain>
    </source>
</reference>
<gene>
    <name evidence="1" type="ORF">F963_02993</name>
</gene>
<sequence>MKNQLIGILLTTIILTACSTVPTKAKLGSEQTLTNDGFIQSKRDGFVVRISKLDTTSNNYQSIAKYGLPIRIIVANMSDKPIAFGPNNITVYKNNQLVRPLTAERLDQIKGHQKAKNTAWSLFNGALAMAVGVVGATSGDTSLAQSTQQYTSDSLNFTAQNHMASQQNTDDRMSALAFQLNEALLKGVNLQPKNVIDGVVFFENVKTSDSIIIKVQTGDKEHTIYYQK</sequence>
<proteinExistence type="predicted"/>
<dbReference type="AlphaFoldDB" id="N8X8V3"/>
<dbReference type="HOGENOM" id="CLU_1207725_0_0_6"/>
<accession>N8X8V3</accession>
<organism evidence="1 2">
    <name type="scientific">Acinetobacter bereziniae NIPH 3</name>
    <dbReference type="NCBI Taxonomy" id="1217651"/>
    <lineage>
        <taxon>Bacteria</taxon>
        <taxon>Pseudomonadati</taxon>
        <taxon>Pseudomonadota</taxon>
        <taxon>Gammaproteobacteria</taxon>
        <taxon>Moraxellales</taxon>
        <taxon>Moraxellaceae</taxon>
        <taxon>Acinetobacter</taxon>
    </lineage>
</organism>
<dbReference type="RefSeq" id="WP_004831542.1">
    <property type="nucleotide sequence ID" value="NZ_KB849468.1"/>
</dbReference>
<comment type="caution">
    <text evidence="1">The sequence shown here is derived from an EMBL/GenBank/DDBJ whole genome shotgun (WGS) entry which is preliminary data.</text>
</comment>